<keyword evidence="1" id="KW-1133">Transmembrane helix</keyword>
<keyword evidence="3" id="KW-1185">Reference proteome</keyword>
<organism evidence="2 3">
    <name type="scientific">Paraglaciecola psychrophila 170</name>
    <dbReference type="NCBI Taxonomy" id="1129794"/>
    <lineage>
        <taxon>Bacteria</taxon>
        <taxon>Pseudomonadati</taxon>
        <taxon>Pseudomonadota</taxon>
        <taxon>Gammaproteobacteria</taxon>
        <taxon>Alteromonadales</taxon>
        <taxon>Alteromonadaceae</taxon>
        <taxon>Paraglaciecola</taxon>
    </lineage>
</organism>
<dbReference type="HOGENOM" id="CLU_1523740_0_0_6"/>
<protein>
    <recommendedName>
        <fullName evidence="4">MSHA biogenesis protein MshF</fullName>
    </recommendedName>
</protein>
<dbReference type="RefSeq" id="WP_007635828.1">
    <property type="nucleotide sequence ID" value="NC_020514.1"/>
</dbReference>
<sequence>MKRNQATDERSRSLFLNITVVVVFVSLMVGFIVYLNDGSSNLRRITLESVAEQFSTSVSNSHWQWQGEGRPQIVMLITYANKLGENNTLVEKERKPIFMNHLGWPKAEPTSEGCAYIWDMVLNIPMNIDGFKVFAEYYDGLKLTNNALDSVCRYRLSTGPYFEYKVFSGQVLKVKK</sequence>
<dbReference type="PATRIC" id="fig|1129794.4.peg.5295"/>
<dbReference type="eggNOG" id="ENOG5033F6V">
    <property type="taxonomic scope" value="Bacteria"/>
</dbReference>
<dbReference type="AlphaFoldDB" id="K6YUS6"/>
<evidence type="ECO:0000313" key="3">
    <source>
        <dbReference type="Proteomes" id="UP000011864"/>
    </source>
</evidence>
<dbReference type="EMBL" id="CP003837">
    <property type="protein sequence ID" value="AGH47409.1"/>
    <property type="molecule type" value="Genomic_DNA"/>
</dbReference>
<name>K6YUS6_9ALTE</name>
<evidence type="ECO:0008006" key="4">
    <source>
        <dbReference type="Google" id="ProtNLM"/>
    </source>
</evidence>
<reference evidence="2 3" key="1">
    <citation type="journal article" date="2013" name="Genome Announc.">
        <title>Complete Genome Sequence of Glaciecola psychrophila Strain 170T.</title>
        <authorList>
            <person name="Yin J."/>
            <person name="Chen J."/>
            <person name="Liu G."/>
            <person name="Yu Y."/>
            <person name="Song L."/>
            <person name="Wang X."/>
            <person name="Qu X."/>
        </authorList>
    </citation>
    <scope>NUCLEOTIDE SEQUENCE [LARGE SCALE GENOMIC DNA]</scope>
    <source>
        <strain evidence="2 3">170</strain>
    </source>
</reference>
<evidence type="ECO:0000256" key="1">
    <source>
        <dbReference type="SAM" id="Phobius"/>
    </source>
</evidence>
<keyword evidence="1" id="KW-0812">Transmembrane</keyword>
<gene>
    <name evidence="2" type="ORF">C427_5312</name>
</gene>
<evidence type="ECO:0000313" key="2">
    <source>
        <dbReference type="EMBL" id="AGH47409.1"/>
    </source>
</evidence>
<dbReference type="Proteomes" id="UP000011864">
    <property type="component" value="Chromosome"/>
</dbReference>
<dbReference type="KEGG" id="gps:C427_5312"/>
<feature type="transmembrane region" description="Helical" evidence="1">
    <location>
        <begin position="12"/>
        <end position="35"/>
    </location>
</feature>
<accession>K6YUS6</accession>
<dbReference type="STRING" id="1129794.C427_5312"/>
<dbReference type="OrthoDB" id="6227360at2"/>
<keyword evidence="1" id="KW-0472">Membrane</keyword>
<proteinExistence type="predicted"/>